<dbReference type="Pfam" id="PF00226">
    <property type="entry name" value="DnaJ"/>
    <property type="match status" value="1"/>
</dbReference>
<evidence type="ECO:0000256" key="3">
    <source>
        <dbReference type="ARBA" id="ARBA00022824"/>
    </source>
</evidence>
<evidence type="ECO:0000256" key="5">
    <source>
        <dbReference type="SAM" id="SignalP"/>
    </source>
</evidence>
<dbReference type="OrthoDB" id="1726119at2759"/>
<dbReference type="SMART" id="SM00028">
    <property type="entry name" value="TPR"/>
    <property type="match status" value="3"/>
</dbReference>
<keyword evidence="3" id="KW-0256">Endoplasmic reticulum</keyword>
<dbReference type="InterPro" id="IPR019734">
    <property type="entry name" value="TPR_rpt"/>
</dbReference>
<dbReference type="InterPro" id="IPR051727">
    <property type="entry name" value="DnaJ_C3_Co-chaperones"/>
</dbReference>
<dbReference type="SUPFAM" id="SSF48452">
    <property type="entry name" value="TPR-like"/>
    <property type="match status" value="1"/>
</dbReference>
<feature type="domain" description="J" evidence="6">
    <location>
        <begin position="449"/>
        <end position="510"/>
    </location>
</feature>
<dbReference type="SUPFAM" id="SSF46565">
    <property type="entry name" value="Chaperone J-domain"/>
    <property type="match status" value="1"/>
</dbReference>
<dbReference type="GO" id="GO:0051787">
    <property type="term" value="F:misfolded protein binding"/>
    <property type="evidence" value="ECO:0007669"/>
    <property type="project" value="TreeGrafter"/>
</dbReference>
<dbReference type="Gene3D" id="1.25.40.10">
    <property type="entry name" value="Tetratricopeptide repeat domain"/>
    <property type="match status" value="1"/>
</dbReference>
<comment type="subcellular location">
    <subcellularLocation>
        <location evidence="1">Endoplasmic reticulum</location>
    </subcellularLocation>
</comment>
<keyword evidence="8" id="KW-1185">Reference proteome</keyword>
<dbReference type="InterPro" id="IPR001623">
    <property type="entry name" value="DnaJ_domain"/>
</dbReference>
<dbReference type="GO" id="GO:0005783">
    <property type="term" value="C:endoplasmic reticulum"/>
    <property type="evidence" value="ECO:0007669"/>
    <property type="project" value="UniProtKB-SubCell"/>
</dbReference>
<dbReference type="GO" id="GO:0034975">
    <property type="term" value="P:protein folding in endoplasmic reticulum"/>
    <property type="evidence" value="ECO:0007669"/>
    <property type="project" value="TreeGrafter"/>
</dbReference>
<feature type="chain" id="PRO_5040430279" evidence="5">
    <location>
        <begin position="17"/>
        <end position="566"/>
    </location>
</feature>
<dbReference type="PANTHER" id="PTHR44140:SF2">
    <property type="entry name" value="LD25575P"/>
    <property type="match status" value="1"/>
</dbReference>
<dbReference type="SMART" id="SM00271">
    <property type="entry name" value="DnaJ"/>
    <property type="match status" value="1"/>
</dbReference>
<evidence type="ECO:0000256" key="1">
    <source>
        <dbReference type="ARBA" id="ARBA00004240"/>
    </source>
</evidence>
<dbReference type="InterPro" id="IPR011990">
    <property type="entry name" value="TPR-like_helical_dom_sf"/>
</dbReference>
<gene>
    <name evidence="7" type="ORF">BDZ94DRAFT_1221411</name>
</gene>
<dbReference type="PANTHER" id="PTHR44140">
    <property type="entry name" value="LD25575P"/>
    <property type="match status" value="1"/>
</dbReference>
<feature type="signal peptide" evidence="5">
    <location>
        <begin position="1"/>
        <end position="16"/>
    </location>
</feature>
<protein>
    <submittedName>
        <fullName evidence="7">Co-chaperone</fullName>
    </submittedName>
</protein>
<name>A0A9P6CGP3_9AGAR</name>
<dbReference type="InterPro" id="IPR036869">
    <property type="entry name" value="J_dom_sf"/>
</dbReference>
<reference evidence="7" key="1">
    <citation type="submission" date="2020-11" db="EMBL/GenBank/DDBJ databases">
        <authorList>
            <consortium name="DOE Joint Genome Institute"/>
            <person name="Ahrendt S."/>
            <person name="Riley R."/>
            <person name="Andreopoulos W."/>
            <person name="Labutti K."/>
            <person name="Pangilinan J."/>
            <person name="Ruiz-Duenas F.J."/>
            <person name="Barrasa J.M."/>
            <person name="Sanchez-Garcia M."/>
            <person name="Camarero S."/>
            <person name="Miyauchi S."/>
            <person name="Serrano A."/>
            <person name="Linde D."/>
            <person name="Babiker R."/>
            <person name="Drula E."/>
            <person name="Ayuso-Fernandez I."/>
            <person name="Pacheco R."/>
            <person name="Padilla G."/>
            <person name="Ferreira P."/>
            <person name="Barriuso J."/>
            <person name="Kellner H."/>
            <person name="Castanera R."/>
            <person name="Alfaro M."/>
            <person name="Ramirez L."/>
            <person name="Pisabarro A.G."/>
            <person name="Kuo A."/>
            <person name="Tritt A."/>
            <person name="Lipzen A."/>
            <person name="He G."/>
            <person name="Yan M."/>
            <person name="Ng V."/>
            <person name="Cullen D."/>
            <person name="Martin F."/>
            <person name="Rosso M.-N."/>
            <person name="Henrissat B."/>
            <person name="Hibbett D."/>
            <person name="Martinez A.T."/>
            <person name="Grigoriev I.V."/>
        </authorList>
    </citation>
    <scope>NUCLEOTIDE SEQUENCE</scope>
    <source>
        <strain evidence="7">CBS 247.69</strain>
    </source>
</reference>
<dbReference type="AlphaFoldDB" id="A0A9P6CGP3"/>
<evidence type="ECO:0000313" key="8">
    <source>
        <dbReference type="Proteomes" id="UP000807353"/>
    </source>
</evidence>
<dbReference type="Gene3D" id="1.10.287.110">
    <property type="entry name" value="DnaJ domain"/>
    <property type="match status" value="1"/>
</dbReference>
<feature type="region of interest" description="Disordered" evidence="4">
    <location>
        <begin position="506"/>
        <end position="552"/>
    </location>
</feature>
<dbReference type="Proteomes" id="UP000807353">
    <property type="component" value="Unassembled WGS sequence"/>
</dbReference>
<accession>A0A9P6CGP3</accession>
<comment type="caution">
    <text evidence="7">The sequence shown here is derived from an EMBL/GenBank/DDBJ whole genome shotgun (WGS) entry which is preliminary data.</text>
</comment>
<dbReference type="EMBL" id="MU150284">
    <property type="protein sequence ID" value="KAF9461455.1"/>
    <property type="molecule type" value="Genomic_DNA"/>
</dbReference>
<organism evidence="7 8">
    <name type="scientific">Collybia nuda</name>
    <dbReference type="NCBI Taxonomy" id="64659"/>
    <lineage>
        <taxon>Eukaryota</taxon>
        <taxon>Fungi</taxon>
        <taxon>Dikarya</taxon>
        <taxon>Basidiomycota</taxon>
        <taxon>Agaricomycotina</taxon>
        <taxon>Agaricomycetes</taxon>
        <taxon>Agaricomycetidae</taxon>
        <taxon>Agaricales</taxon>
        <taxon>Tricholomatineae</taxon>
        <taxon>Clitocybaceae</taxon>
        <taxon>Collybia</taxon>
    </lineage>
</organism>
<evidence type="ECO:0000313" key="7">
    <source>
        <dbReference type="EMBL" id="KAF9461455.1"/>
    </source>
</evidence>
<feature type="compositionally biased region" description="Gly residues" evidence="4">
    <location>
        <begin position="535"/>
        <end position="552"/>
    </location>
</feature>
<evidence type="ECO:0000256" key="4">
    <source>
        <dbReference type="SAM" id="MobiDB-lite"/>
    </source>
</evidence>
<dbReference type="PRINTS" id="PR00625">
    <property type="entry name" value="JDOMAIN"/>
</dbReference>
<proteinExistence type="predicted"/>
<dbReference type="PROSITE" id="PS50076">
    <property type="entry name" value="DNAJ_2"/>
    <property type="match status" value="1"/>
</dbReference>
<dbReference type="GO" id="GO:0051087">
    <property type="term" value="F:protein-folding chaperone binding"/>
    <property type="evidence" value="ECO:0007669"/>
    <property type="project" value="TreeGrafter"/>
</dbReference>
<evidence type="ECO:0000256" key="2">
    <source>
        <dbReference type="ARBA" id="ARBA00022729"/>
    </source>
</evidence>
<keyword evidence="2 5" id="KW-0732">Signal</keyword>
<dbReference type="CDD" id="cd06257">
    <property type="entry name" value="DnaJ"/>
    <property type="match status" value="1"/>
</dbReference>
<sequence length="566" mass="61630">MRITALFLLLSPLLSPSPSPSSTFVHASDSAGGLYPPGLLPLINRANALLSSGQFLDASRLYTEAIELSPADYLLYYKRATALLSLSRHAPALDDFDKVLGLTGGSFDNAHLMKARIHTKEGSWAAASDSLELYAKARQGVKSATDDVADLRRRIADGDAAERKMESERAAQLWTACIESASSALRSATHSIDVRSVRAECALAAGDVASAVGDLTRLSHLLPPSTTLLTTIFRLAYFLLPPSPAPLNTLKQCLHYDPDSKPCLTLHRLLKAQDRAFAAVEEMEGREDWRGIVKLLVAPGGGKKGEVMRRFEESLRENTSREKLLPPQLAQRQHTPEIPVPDAFRTSYLRQTLVRLLCRSYTHLSSSSSSKEYKLQMEHHCDELLTLEGCGEDVDGLVGRGEVLLGREEWEEAVRVLGKAWEVSGQSRRDIHSRLQRAQKLLKVSKQKDYYKILGVARDADARTIKKAFRTAAKTAHPDKGGSEAKMAAVNEAYEVLSKPELRQRFDNGDDPNDPMAQQGGHPFHGQHPFAQFFQGGGSGFPGGGGGGGFGGGFPGGGGFQFHYGG</sequence>
<evidence type="ECO:0000259" key="6">
    <source>
        <dbReference type="PROSITE" id="PS50076"/>
    </source>
</evidence>